<dbReference type="GO" id="GO:0070552">
    <property type="term" value="C:BRISC complex"/>
    <property type="evidence" value="ECO:0007669"/>
    <property type="project" value="InterPro"/>
</dbReference>
<dbReference type="InterPro" id="IPR040749">
    <property type="entry name" value="BRCC36_C"/>
</dbReference>
<keyword evidence="2" id="KW-0645">Protease</keyword>
<dbReference type="SMART" id="SM00232">
    <property type="entry name" value="JAB_MPN"/>
    <property type="match status" value="1"/>
</dbReference>
<evidence type="ECO:0000256" key="7">
    <source>
        <dbReference type="ARBA" id="ARBA00023049"/>
    </source>
</evidence>
<dbReference type="CDD" id="cd08068">
    <property type="entry name" value="MPN_BRCC36"/>
    <property type="match status" value="1"/>
</dbReference>
<dbReference type="EMBL" id="KQ420175">
    <property type="protein sequence ID" value="KOF81037.1"/>
    <property type="molecule type" value="Genomic_DNA"/>
</dbReference>
<keyword evidence="7" id="KW-0482">Metalloprotease</keyword>
<dbReference type="GO" id="GO:0006281">
    <property type="term" value="P:DNA repair"/>
    <property type="evidence" value="ECO:0007669"/>
    <property type="project" value="InterPro"/>
</dbReference>
<dbReference type="Pfam" id="PF18110">
    <property type="entry name" value="BRCC36_C"/>
    <property type="match status" value="1"/>
</dbReference>
<organism evidence="10">
    <name type="scientific">Octopus bimaculoides</name>
    <name type="common">California two-spotted octopus</name>
    <dbReference type="NCBI Taxonomy" id="37653"/>
    <lineage>
        <taxon>Eukaryota</taxon>
        <taxon>Metazoa</taxon>
        <taxon>Spiralia</taxon>
        <taxon>Lophotrochozoa</taxon>
        <taxon>Mollusca</taxon>
        <taxon>Cephalopoda</taxon>
        <taxon>Coleoidea</taxon>
        <taxon>Octopodiformes</taxon>
        <taxon>Octopoda</taxon>
        <taxon>Incirrata</taxon>
        <taxon>Octopodidae</taxon>
        <taxon>Octopus</taxon>
    </lineage>
</organism>
<dbReference type="InterPro" id="IPR033860">
    <property type="entry name" value="MPN_BRCC36"/>
</dbReference>
<feature type="domain" description="MPN" evidence="9">
    <location>
        <begin position="1"/>
        <end position="156"/>
    </location>
</feature>
<dbReference type="GO" id="GO:0046872">
    <property type="term" value="F:metal ion binding"/>
    <property type="evidence" value="ECO:0007669"/>
    <property type="project" value="UniProtKB-KW"/>
</dbReference>
<name>A0A0L8GVV7_OCTBM</name>
<evidence type="ECO:0000256" key="4">
    <source>
        <dbReference type="ARBA" id="ARBA00022786"/>
    </source>
</evidence>
<protein>
    <recommendedName>
        <fullName evidence="9">MPN domain-containing protein</fullName>
    </recommendedName>
</protein>
<keyword evidence="5" id="KW-0378">Hydrolase</keyword>
<dbReference type="OrthoDB" id="446074at2759"/>
<dbReference type="AlphaFoldDB" id="A0A0L8GVV7"/>
<dbReference type="Pfam" id="PF01398">
    <property type="entry name" value="JAB"/>
    <property type="match status" value="1"/>
</dbReference>
<evidence type="ECO:0000256" key="1">
    <source>
        <dbReference type="ARBA" id="ARBA00008021"/>
    </source>
</evidence>
<dbReference type="PROSITE" id="PS50249">
    <property type="entry name" value="MPN"/>
    <property type="match status" value="1"/>
</dbReference>
<dbReference type="Gene3D" id="3.40.140.10">
    <property type="entry name" value="Cytidine Deaminase, domain 2"/>
    <property type="match status" value="1"/>
</dbReference>
<proteinExistence type="inferred from homology"/>
<dbReference type="GO" id="GO:0004843">
    <property type="term" value="F:cysteine-type deubiquitinase activity"/>
    <property type="evidence" value="ECO:0007669"/>
    <property type="project" value="InterPro"/>
</dbReference>
<gene>
    <name evidence="10" type="ORF">OCBIM_22027078mg</name>
</gene>
<sequence length="269" mass="30800">MAIRAKKQLGRTGRVAVARSYIWHPEGKQVYSARGEAERKKFANDLKHEDERLVPEKIVMLERTDRVEISPEQLSAASIKAEELAIELKQPLRVLGWYHSHPHITVWPSHVDVQTQAMYQMMEPGFIGLIFSVFNEDKNSKQNKIQTTCFQSRKSSLSENQFERIEIPLHIVPSSSIGQACLESLVELPRIISQEEDEAYQSLAQNSDMNLVTKLHNASVYSCSLALIMEVLMGPLMQTLEARHERNLLRIQELTQKRRQLLNQIEAGT</sequence>
<dbReference type="InterPro" id="IPR050242">
    <property type="entry name" value="JAMM_MPN+_peptidase_M67A"/>
</dbReference>
<evidence type="ECO:0000313" key="10">
    <source>
        <dbReference type="EMBL" id="KOF81037.1"/>
    </source>
</evidence>
<dbReference type="GO" id="GO:0070536">
    <property type="term" value="P:protein K63-linked deubiquitination"/>
    <property type="evidence" value="ECO:0007669"/>
    <property type="project" value="InterPro"/>
</dbReference>
<dbReference type="GO" id="GO:0070531">
    <property type="term" value="C:BRCA1-A complex"/>
    <property type="evidence" value="ECO:0007669"/>
    <property type="project" value="InterPro"/>
</dbReference>
<evidence type="ECO:0000256" key="5">
    <source>
        <dbReference type="ARBA" id="ARBA00022801"/>
    </source>
</evidence>
<keyword evidence="4" id="KW-0833">Ubl conjugation pathway</keyword>
<feature type="coiled-coil region" evidence="8">
    <location>
        <begin position="237"/>
        <end position="264"/>
    </location>
</feature>
<dbReference type="SUPFAM" id="SSF102712">
    <property type="entry name" value="JAB1/MPN domain"/>
    <property type="match status" value="1"/>
</dbReference>
<evidence type="ECO:0000256" key="2">
    <source>
        <dbReference type="ARBA" id="ARBA00022670"/>
    </source>
</evidence>
<evidence type="ECO:0000259" key="9">
    <source>
        <dbReference type="PROSITE" id="PS50249"/>
    </source>
</evidence>
<keyword evidence="6" id="KW-0862">Zinc</keyword>
<dbReference type="PANTHER" id="PTHR10410">
    <property type="entry name" value="EUKARYOTIC TRANSLATION INITIATION FACTOR 3 -RELATED"/>
    <property type="match status" value="1"/>
</dbReference>
<keyword evidence="8" id="KW-0175">Coiled coil</keyword>
<dbReference type="STRING" id="37653.A0A0L8GVV7"/>
<dbReference type="InterPro" id="IPR037518">
    <property type="entry name" value="MPN"/>
</dbReference>
<dbReference type="InterPro" id="IPR000555">
    <property type="entry name" value="JAMM/MPN+_dom"/>
</dbReference>
<evidence type="ECO:0000256" key="6">
    <source>
        <dbReference type="ARBA" id="ARBA00022833"/>
    </source>
</evidence>
<comment type="similarity">
    <text evidence="1">Belongs to the peptidase M67A family. BRCC36 subfamily.</text>
</comment>
<dbReference type="GO" id="GO:0008237">
    <property type="term" value="F:metallopeptidase activity"/>
    <property type="evidence" value="ECO:0007669"/>
    <property type="project" value="UniProtKB-KW"/>
</dbReference>
<reference evidence="10" key="1">
    <citation type="submission" date="2015-07" db="EMBL/GenBank/DDBJ databases">
        <title>MeaNS - Measles Nucleotide Surveillance Program.</title>
        <authorList>
            <person name="Tran T."/>
            <person name="Druce J."/>
        </authorList>
    </citation>
    <scope>NUCLEOTIDE SEQUENCE</scope>
    <source>
        <strain evidence="10">UCB-OBI-ISO-001</strain>
        <tissue evidence="10">Gonad</tissue>
    </source>
</reference>
<evidence type="ECO:0000256" key="3">
    <source>
        <dbReference type="ARBA" id="ARBA00022723"/>
    </source>
</evidence>
<evidence type="ECO:0000256" key="8">
    <source>
        <dbReference type="SAM" id="Coils"/>
    </source>
</evidence>
<keyword evidence="3" id="KW-0479">Metal-binding</keyword>
<dbReference type="GO" id="GO:0006508">
    <property type="term" value="P:proteolysis"/>
    <property type="evidence" value="ECO:0007669"/>
    <property type="project" value="UniProtKB-KW"/>
</dbReference>
<accession>A0A0L8GVV7</accession>